<keyword evidence="3 6" id="KW-0812">Transmembrane</keyword>
<dbReference type="InterPro" id="IPR014249">
    <property type="entry name" value="Spore_V_B"/>
</dbReference>
<feature type="transmembrane region" description="Helical" evidence="6">
    <location>
        <begin position="483"/>
        <end position="503"/>
    </location>
</feature>
<dbReference type="PIRSF" id="PIRSF038958">
    <property type="entry name" value="PG_synth_SpoVB"/>
    <property type="match status" value="1"/>
</dbReference>
<evidence type="ECO:0000313" key="7">
    <source>
        <dbReference type="EMBL" id="KYD33605.1"/>
    </source>
</evidence>
<feature type="transmembrane region" description="Helical" evidence="6">
    <location>
        <begin position="388"/>
        <end position="411"/>
    </location>
</feature>
<feature type="transmembrane region" description="Helical" evidence="6">
    <location>
        <begin position="12"/>
        <end position="35"/>
    </location>
</feature>
<feature type="transmembrane region" description="Helical" evidence="6">
    <location>
        <begin position="255"/>
        <end position="274"/>
    </location>
</feature>
<gene>
    <name evidence="7" type="ORF">B4114_2151</name>
</gene>
<evidence type="ECO:0000256" key="6">
    <source>
        <dbReference type="SAM" id="Phobius"/>
    </source>
</evidence>
<dbReference type="InterPro" id="IPR050833">
    <property type="entry name" value="Poly_Biosynth_Transport"/>
</dbReference>
<feature type="transmembrane region" description="Helical" evidence="6">
    <location>
        <begin position="328"/>
        <end position="347"/>
    </location>
</feature>
<evidence type="ECO:0000313" key="8">
    <source>
        <dbReference type="Proteomes" id="UP000075517"/>
    </source>
</evidence>
<keyword evidence="5 6" id="KW-0472">Membrane</keyword>
<sequence length="527" mass="57127">MRRQGEKMSKFLQGTVILIVAGFITKILGFINRIVVARMIGDEGVGLYMMAVPTLVLAITATQIGLPVAISKLVAEAEAAGDRQRVKQILVVSLATTGALSIVLLPAFIAVAPWLSRTMFTDPRTYYPLLAIAPIVPIVAISSVLRGYFQGRQQMKPYAYSLLLEQIVRISLIALCTQPLLPYGVEYAAAGAMASSVLGELAALLYLLFLFKVKKSIRLRTKFFHYVQAGKETFVRLMRIALPTTGGRLIGSLSWFFEPIVVANSLALAGIAASTATRQYGQLVGYALPLLTLPSFITYALSTTLVPAISEAMAQRKLLLVEYRITQAMRLSLITGGLSTVVLYLFAEPLMRWMYGTSEAAIFIQVMAPFFLLYYFQGPLQAVLQGLDLANAAMTNSLIGAVVKLVCIFVLASRPSLGIMGAALATAVSTVLVTLLHFATVVKMVSFSIDAREYIKALGAIIAAGAIGYALSRHPLLAVPAPLWTLLAMAATAALYAACLVLFRLIRREELVYLPGLHWLAGKNKRK</sequence>
<reference evidence="7 8" key="1">
    <citation type="submission" date="2016-01" db="EMBL/GenBank/DDBJ databases">
        <title>Draft Genome Sequences of Seven Thermophilic Sporeformers Isolated from Foods.</title>
        <authorList>
            <person name="Berendsen E.M."/>
            <person name="Wells-Bennik M.H."/>
            <person name="Krawcyk A.O."/>
            <person name="De Jong A."/>
            <person name="Holsappel S."/>
            <person name="Eijlander R.T."/>
            <person name="Kuipers O.P."/>
        </authorList>
    </citation>
    <scope>NUCLEOTIDE SEQUENCE [LARGE SCALE GENOMIC DNA]</scope>
    <source>
        <strain evidence="7 8">B4114</strain>
    </source>
</reference>
<keyword evidence="2" id="KW-1003">Cell membrane</keyword>
<dbReference type="PATRIC" id="fig|1422.17.peg.381"/>
<name>A0A150NA65_GEOSE</name>
<dbReference type="PANTHER" id="PTHR30250:SF24">
    <property type="entry name" value="STAGE V SPORULATION PROTEIN B"/>
    <property type="match status" value="1"/>
</dbReference>
<dbReference type="AlphaFoldDB" id="A0A150NA65"/>
<evidence type="ECO:0000256" key="4">
    <source>
        <dbReference type="ARBA" id="ARBA00022989"/>
    </source>
</evidence>
<evidence type="ECO:0000256" key="2">
    <source>
        <dbReference type="ARBA" id="ARBA00022475"/>
    </source>
</evidence>
<accession>A0A150NA65</accession>
<feature type="transmembrane region" description="Helical" evidence="6">
    <location>
        <begin position="47"/>
        <end position="69"/>
    </location>
</feature>
<dbReference type="PANTHER" id="PTHR30250">
    <property type="entry name" value="PST FAMILY PREDICTED COLANIC ACID TRANSPORTER"/>
    <property type="match status" value="1"/>
</dbReference>
<dbReference type="InterPro" id="IPR024923">
    <property type="entry name" value="PG_synth_SpoVB"/>
</dbReference>
<dbReference type="Proteomes" id="UP000075517">
    <property type="component" value="Unassembled WGS sequence"/>
</dbReference>
<evidence type="ECO:0000256" key="5">
    <source>
        <dbReference type="ARBA" id="ARBA00023136"/>
    </source>
</evidence>
<dbReference type="NCBIfam" id="TIGR02900">
    <property type="entry name" value="spore_V_B"/>
    <property type="match status" value="1"/>
</dbReference>
<evidence type="ECO:0000256" key="3">
    <source>
        <dbReference type="ARBA" id="ARBA00022692"/>
    </source>
</evidence>
<feature type="transmembrane region" description="Helical" evidence="6">
    <location>
        <begin position="89"/>
        <end position="114"/>
    </location>
</feature>
<feature type="transmembrane region" description="Helical" evidence="6">
    <location>
        <begin position="187"/>
        <end position="211"/>
    </location>
</feature>
<comment type="caution">
    <text evidence="7">The sequence shown here is derived from an EMBL/GenBank/DDBJ whole genome shotgun (WGS) entry which is preliminary data.</text>
</comment>
<feature type="transmembrane region" description="Helical" evidence="6">
    <location>
        <begin position="353"/>
        <end position="376"/>
    </location>
</feature>
<protein>
    <submittedName>
        <fullName evidence="7">Uncharacterized protein</fullName>
    </submittedName>
</protein>
<feature type="transmembrane region" description="Helical" evidence="6">
    <location>
        <begin position="126"/>
        <end position="145"/>
    </location>
</feature>
<dbReference type="Pfam" id="PF01943">
    <property type="entry name" value="Polysacc_synt"/>
    <property type="match status" value="1"/>
</dbReference>
<feature type="transmembrane region" description="Helical" evidence="6">
    <location>
        <begin position="286"/>
        <end position="308"/>
    </location>
</feature>
<dbReference type="EMBL" id="LQYY01000090">
    <property type="protein sequence ID" value="KYD33605.1"/>
    <property type="molecule type" value="Genomic_DNA"/>
</dbReference>
<dbReference type="InterPro" id="IPR002797">
    <property type="entry name" value="Polysacc_synth"/>
</dbReference>
<comment type="subcellular location">
    <subcellularLocation>
        <location evidence="1">Cell membrane</location>
        <topology evidence="1">Multi-pass membrane protein</topology>
    </subcellularLocation>
</comment>
<evidence type="ECO:0000256" key="1">
    <source>
        <dbReference type="ARBA" id="ARBA00004651"/>
    </source>
</evidence>
<feature type="transmembrane region" description="Helical" evidence="6">
    <location>
        <begin position="417"/>
        <end position="442"/>
    </location>
</feature>
<feature type="transmembrane region" description="Helical" evidence="6">
    <location>
        <begin position="454"/>
        <end position="471"/>
    </location>
</feature>
<feature type="transmembrane region" description="Helical" evidence="6">
    <location>
        <begin position="157"/>
        <end position="181"/>
    </location>
</feature>
<proteinExistence type="predicted"/>
<dbReference type="GO" id="GO:0005886">
    <property type="term" value="C:plasma membrane"/>
    <property type="evidence" value="ECO:0007669"/>
    <property type="project" value="UniProtKB-SubCell"/>
</dbReference>
<keyword evidence="4 6" id="KW-1133">Transmembrane helix</keyword>
<dbReference type="CDD" id="cd13124">
    <property type="entry name" value="MATE_SpoVB_like"/>
    <property type="match status" value="1"/>
</dbReference>
<organism evidence="7 8">
    <name type="scientific">Geobacillus stearothermophilus</name>
    <name type="common">Bacillus stearothermophilus</name>
    <dbReference type="NCBI Taxonomy" id="1422"/>
    <lineage>
        <taxon>Bacteria</taxon>
        <taxon>Bacillati</taxon>
        <taxon>Bacillota</taxon>
        <taxon>Bacilli</taxon>
        <taxon>Bacillales</taxon>
        <taxon>Anoxybacillaceae</taxon>
        <taxon>Geobacillus</taxon>
    </lineage>
</organism>